<proteinExistence type="predicted"/>
<dbReference type="InterPro" id="IPR013658">
    <property type="entry name" value="SGL"/>
</dbReference>
<evidence type="ECO:0000313" key="2">
    <source>
        <dbReference type="EMBL" id="PYI16233.1"/>
    </source>
</evidence>
<dbReference type="InterPro" id="IPR051262">
    <property type="entry name" value="SMP-30/CGR1_Lactonase"/>
</dbReference>
<dbReference type="Pfam" id="PF08450">
    <property type="entry name" value="SGL"/>
    <property type="match status" value="1"/>
</dbReference>
<accession>A0A2V5H5W2</accession>
<organism evidence="2 3">
    <name type="scientific">Aspergillus violaceofuscus (strain CBS 115571)</name>
    <dbReference type="NCBI Taxonomy" id="1450538"/>
    <lineage>
        <taxon>Eukaryota</taxon>
        <taxon>Fungi</taxon>
        <taxon>Dikarya</taxon>
        <taxon>Ascomycota</taxon>
        <taxon>Pezizomycotina</taxon>
        <taxon>Eurotiomycetes</taxon>
        <taxon>Eurotiomycetidae</taxon>
        <taxon>Eurotiales</taxon>
        <taxon>Aspergillaceae</taxon>
        <taxon>Aspergillus</taxon>
    </lineage>
</organism>
<dbReference type="PANTHER" id="PTHR47572:SF5">
    <property type="entry name" value="BLR2277 PROTEIN"/>
    <property type="match status" value="1"/>
</dbReference>
<dbReference type="SUPFAM" id="SSF63829">
    <property type="entry name" value="Calcium-dependent phosphotriesterase"/>
    <property type="match status" value="1"/>
</dbReference>
<dbReference type="PANTHER" id="PTHR47572">
    <property type="entry name" value="LIPOPROTEIN-RELATED"/>
    <property type="match status" value="1"/>
</dbReference>
<dbReference type="Gene3D" id="2.120.10.30">
    <property type="entry name" value="TolB, C-terminal domain"/>
    <property type="match status" value="1"/>
</dbReference>
<feature type="domain" description="SMP-30/Gluconolactonase/LRE-like region" evidence="1">
    <location>
        <begin position="4"/>
        <end position="88"/>
    </location>
</feature>
<name>A0A2V5H5W2_ASPV1</name>
<reference evidence="2 3" key="1">
    <citation type="submission" date="2018-02" db="EMBL/GenBank/DDBJ databases">
        <title>The genomes of Aspergillus section Nigri reveals drivers in fungal speciation.</title>
        <authorList>
            <consortium name="DOE Joint Genome Institute"/>
            <person name="Vesth T.C."/>
            <person name="Nybo J."/>
            <person name="Theobald S."/>
            <person name="Brandl J."/>
            <person name="Frisvad J.C."/>
            <person name="Nielsen K.F."/>
            <person name="Lyhne E.K."/>
            <person name="Kogle M.E."/>
            <person name="Kuo A."/>
            <person name="Riley R."/>
            <person name="Clum A."/>
            <person name="Nolan M."/>
            <person name="Lipzen A."/>
            <person name="Salamov A."/>
            <person name="Henrissat B."/>
            <person name="Wiebenga A."/>
            <person name="De vries R.P."/>
            <person name="Grigoriev I.V."/>
            <person name="Mortensen U.H."/>
            <person name="Andersen M.R."/>
            <person name="Baker S.E."/>
        </authorList>
    </citation>
    <scope>NUCLEOTIDE SEQUENCE [LARGE SCALE GENOMIC DNA]</scope>
    <source>
        <strain evidence="2 3">CBS 115571</strain>
    </source>
</reference>
<dbReference type="InterPro" id="IPR011042">
    <property type="entry name" value="6-blade_b-propeller_TolB-like"/>
</dbReference>
<protein>
    <recommendedName>
        <fullName evidence="1">SMP-30/Gluconolactonase/LRE-like region domain-containing protein</fullName>
    </recommendedName>
</protein>
<evidence type="ECO:0000259" key="1">
    <source>
        <dbReference type="Pfam" id="PF08450"/>
    </source>
</evidence>
<sequence length="111" mass="11884">MEPQGVLLFDPATNKIGPFLPRRNLERFNSPNDLTISSKGDLYFTDQDQTGLSDPTGCVYRLTPGGRLDCLIANGVSPNGLALSPDERFRRGGDHTRECAVATCAADGGDA</sequence>
<dbReference type="STRING" id="1450538.A0A2V5H5W2"/>
<keyword evidence="3" id="KW-1185">Reference proteome</keyword>
<dbReference type="AlphaFoldDB" id="A0A2V5H5W2"/>
<dbReference type="Proteomes" id="UP000249829">
    <property type="component" value="Unassembled WGS sequence"/>
</dbReference>
<gene>
    <name evidence="2" type="ORF">BO99DRAFT_415261</name>
</gene>
<dbReference type="EMBL" id="KZ825172">
    <property type="protein sequence ID" value="PYI16233.1"/>
    <property type="molecule type" value="Genomic_DNA"/>
</dbReference>
<evidence type="ECO:0000313" key="3">
    <source>
        <dbReference type="Proteomes" id="UP000249829"/>
    </source>
</evidence>